<feature type="domain" description="C2H2-type" evidence="7">
    <location>
        <begin position="523"/>
        <end position="550"/>
    </location>
</feature>
<dbReference type="InterPro" id="IPR013087">
    <property type="entry name" value="Znf_C2H2_type"/>
</dbReference>
<keyword evidence="6" id="KW-0732">Signal</keyword>
<evidence type="ECO:0000256" key="6">
    <source>
        <dbReference type="SAM" id="SignalP"/>
    </source>
</evidence>
<comment type="caution">
    <text evidence="8">The sequence shown here is derived from an EMBL/GenBank/DDBJ whole genome shotgun (WGS) entry which is preliminary data.</text>
</comment>
<gene>
    <name evidence="8" type="primary">Necator_chrI.g2671</name>
    <name evidence="8" type="ORF">RB195_006543</name>
</gene>
<keyword evidence="9" id="KW-1185">Reference proteome</keyword>
<keyword evidence="4" id="KW-0862">Zinc</keyword>
<feature type="domain" description="C2H2-type" evidence="7">
    <location>
        <begin position="550"/>
        <end position="577"/>
    </location>
</feature>
<feature type="domain" description="C2H2-type" evidence="7">
    <location>
        <begin position="278"/>
        <end position="306"/>
    </location>
</feature>
<keyword evidence="1" id="KW-0479">Metal-binding</keyword>
<feature type="signal peptide" evidence="6">
    <location>
        <begin position="1"/>
        <end position="21"/>
    </location>
</feature>
<evidence type="ECO:0000313" key="8">
    <source>
        <dbReference type="EMBL" id="KAK6729559.1"/>
    </source>
</evidence>
<accession>A0ABR1BT44</accession>
<feature type="domain" description="C2H2-type" evidence="7">
    <location>
        <begin position="131"/>
        <end position="154"/>
    </location>
</feature>
<feature type="domain" description="C2H2-type" evidence="7">
    <location>
        <begin position="482"/>
        <end position="509"/>
    </location>
</feature>
<evidence type="ECO:0000256" key="1">
    <source>
        <dbReference type="ARBA" id="ARBA00022723"/>
    </source>
</evidence>
<dbReference type="PROSITE" id="PS50157">
    <property type="entry name" value="ZINC_FINGER_C2H2_2"/>
    <property type="match status" value="8"/>
</dbReference>
<feature type="domain" description="C2H2-type" evidence="7">
    <location>
        <begin position="249"/>
        <end position="276"/>
    </location>
</feature>
<dbReference type="InterPro" id="IPR036236">
    <property type="entry name" value="Znf_C2H2_sf"/>
</dbReference>
<proteinExistence type="predicted"/>
<dbReference type="Gene3D" id="3.30.160.60">
    <property type="entry name" value="Classic Zinc Finger"/>
    <property type="match status" value="4"/>
</dbReference>
<dbReference type="PANTHER" id="PTHR24379:SF121">
    <property type="entry name" value="C2H2-TYPE DOMAIN-CONTAINING PROTEIN"/>
    <property type="match status" value="1"/>
</dbReference>
<keyword evidence="2" id="KW-0677">Repeat</keyword>
<reference evidence="8 9" key="1">
    <citation type="submission" date="2023-08" db="EMBL/GenBank/DDBJ databases">
        <title>A Necator americanus chromosomal reference genome.</title>
        <authorList>
            <person name="Ilik V."/>
            <person name="Petrzelkova K.J."/>
            <person name="Pardy F."/>
            <person name="Fuh T."/>
            <person name="Niatou-Singa F.S."/>
            <person name="Gouil Q."/>
            <person name="Baker L."/>
            <person name="Ritchie M.E."/>
            <person name="Jex A.R."/>
            <person name="Gazzola D."/>
            <person name="Li H."/>
            <person name="Toshio Fujiwara R."/>
            <person name="Zhan B."/>
            <person name="Aroian R.V."/>
            <person name="Pafco B."/>
            <person name="Schwarz E.M."/>
        </authorList>
    </citation>
    <scope>NUCLEOTIDE SEQUENCE [LARGE SCALE GENOMIC DNA]</scope>
    <source>
        <strain evidence="8 9">Aroian</strain>
        <tissue evidence="8">Whole animal</tissue>
    </source>
</reference>
<sequence>MHMRRLWTVSGLLTLSPLGRRQSVYVAFGADPCSLGLKRSELSRDAERIRRRRTTRRTDVFATRMDQLGMASRGLVTVTHEDDVLQLSQPTQDENKIFAKKRKMQLDACSIKSEPCDDDVKSVCPSGELKLDCQFCGTSFESISELQTHTLRDHLPVPVPSLECQHCCAVLPSFAAFVLHMRGHLSDRDESKCPRCPLSFSDAQARLSHVISHFEVRKPLRFCMECGVSFSDSLSLGQHFMELHLKLQHLCTVCGQSCETQKEFTEHVLNHSNEATSLECGTCRVAFESRELLAMHVQLVHDREQPFDKTESAATMLRNGALLSPTIQKEIRILHCSVCDEKCYGEDALDEHRLFSHCKVPRSDACAACQAPLLTAEDFEKHTRMHTADLYMHCAVCRQSIRSETQLSLHCQFHMERRTDGEDSEQTCGICGKVLVNRYQLNVHLMEHDERRCCPHCLRPFALAQHLLTHVSEEHGEDQPLHSCEICEENFRFAVQLENHVLKHAAETKSRSNSNTPSPTELFPCQQCSMVFSSPSALLSHSRSHTESQRRCPLCGLSFNTASRFENHVRKHASTTNCVCQICGDGFASRDVLDLHMQVHKGNLELGAHNLLS</sequence>
<dbReference type="Proteomes" id="UP001303046">
    <property type="component" value="Unassembled WGS sequence"/>
</dbReference>
<protein>
    <recommendedName>
        <fullName evidence="7">C2H2-type domain-containing protein</fullName>
    </recommendedName>
</protein>
<feature type="domain" description="C2H2-type" evidence="7">
    <location>
        <begin position="578"/>
        <end position="605"/>
    </location>
</feature>
<evidence type="ECO:0000313" key="9">
    <source>
        <dbReference type="Proteomes" id="UP001303046"/>
    </source>
</evidence>
<feature type="chain" id="PRO_5046306028" description="C2H2-type domain-containing protein" evidence="6">
    <location>
        <begin position="22"/>
        <end position="613"/>
    </location>
</feature>
<dbReference type="SMART" id="SM00355">
    <property type="entry name" value="ZnF_C2H2"/>
    <property type="match status" value="15"/>
</dbReference>
<evidence type="ECO:0000256" key="4">
    <source>
        <dbReference type="ARBA" id="ARBA00022833"/>
    </source>
</evidence>
<dbReference type="Pfam" id="PF00096">
    <property type="entry name" value="zf-C2H2"/>
    <property type="match status" value="3"/>
</dbReference>
<keyword evidence="3 5" id="KW-0863">Zinc-finger</keyword>
<evidence type="ECO:0000256" key="5">
    <source>
        <dbReference type="PROSITE-ProRule" id="PRU00042"/>
    </source>
</evidence>
<dbReference type="SUPFAM" id="SSF57667">
    <property type="entry name" value="beta-beta-alpha zinc fingers"/>
    <property type="match status" value="3"/>
</dbReference>
<feature type="domain" description="C2H2-type" evidence="7">
    <location>
        <begin position="452"/>
        <end position="480"/>
    </location>
</feature>
<evidence type="ECO:0000256" key="3">
    <source>
        <dbReference type="ARBA" id="ARBA00022771"/>
    </source>
</evidence>
<evidence type="ECO:0000259" key="7">
    <source>
        <dbReference type="PROSITE" id="PS50157"/>
    </source>
</evidence>
<evidence type="ECO:0000256" key="2">
    <source>
        <dbReference type="ARBA" id="ARBA00022737"/>
    </source>
</evidence>
<dbReference type="PANTHER" id="PTHR24379">
    <property type="entry name" value="KRAB AND ZINC FINGER DOMAIN-CONTAINING"/>
    <property type="match status" value="1"/>
</dbReference>
<dbReference type="EMBL" id="JAVFWL010000001">
    <property type="protein sequence ID" value="KAK6729559.1"/>
    <property type="molecule type" value="Genomic_DNA"/>
</dbReference>
<dbReference type="PROSITE" id="PS00028">
    <property type="entry name" value="ZINC_FINGER_C2H2_1"/>
    <property type="match status" value="13"/>
</dbReference>
<organism evidence="8 9">
    <name type="scientific">Necator americanus</name>
    <name type="common">Human hookworm</name>
    <dbReference type="NCBI Taxonomy" id="51031"/>
    <lineage>
        <taxon>Eukaryota</taxon>
        <taxon>Metazoa</taxon>
        <taxon>Ecdysozoa</taxon>
        <taxon>Nematoda</taxon>
        <taxon>Chromadorea</taxon>
        <taxon>Rhabditida</taxon>
        <taxon>Rhabditina</taxon>
        <taxon>Rhabditomorpha</taxon>
        <taxon>Strongyloidea</taxon>
        <taxon>Ancylostomatidae</taxon>
        <taxon>Bunostominae</taxon>
        <taxon>Necator</taxon>
    </lineage>
</organism>
<name>A0ABR1BT44_NECAM</name>